<feature type="coiled-coil region" evidence="2">
    <location>
        <begin position="106"/>
        <end position="157"/>
    </location>
</feature>
<dbReference type="RefSeq" id="WP_207972167.1">
    <property type="nucleotide sequence ID" value="NZ_CP071795.1"/>
</dbReference>
<dbReference type="Proteomes" id="UP000663935">
    <property type="component" value="Chromosome"/>
</dbReference>
<feature type="transmembrane region" description="Helical" evidence="3">
    <location>
        <begin position="7"/>
        <end position="24"/>
    </location>
</feature>
<dbReference type="EMBL" id="CP071795">
    <property type="protein sequence ID" value="QTD38023.1"/>
    <property type="molecule type" value="Genomic_DNA"/>
</dbReference>
<dbReference type="Gene3D" id="2.40.420.20">
    <property type="match status" value="1"/>
</dbReference>
<dbReference type="Gene3D" id="2.40.30.170">
    <property type="match status" value="1"/>
</dbReference>
<dbReference type="PANTHER" id="PTHR30469">
    <property type="entry name" value="MULTIDRUG RESISTANCE PROTEIN MDTA"/>
    <property type="match status" value="1"/>
</dbReference>
<evidence type="ECO:0000256" key="3">
    <source>
        <dbReference type="SAM" id="Phobius"/>
    </source>
</evidence>
<dbReference type="Gene3D" id="1.10.287.470">
    <property type="entry name" value="Helix hairpin bin"/>
    <property type="match status" value="1"/>
</dbReference>
<dbReference type="InterPro" id="IPR006143">
    <property type="entry name" value="RND_pump_MFP"/>
</dbReference>
<evidence type="ECO:0000256" key="2">
    <source>
        <dbReference type="SAM" id="Coils"/>
    </source>
</evidence>
<keyword evidence="3" id="KW-0812">Transmembrane</keyword>
<keyword evidence="3" id="KW-1133">Transmembrane helix</keyword>
<accession>A0ABX7SYW1</accession>
<feature type="domain" description="Multidrug resistance protein MdtA-like barrel-sandwich hybrid" evidence="4">
    <location>
        <begin position="59"/>
        <end position="202"/>
    </location>
</feature>
<keyword evidence="2" id="KW-0175">Coiled coil</keyword>
<sequence length="373" mass="40819">MSKRSKIILAIIAVLFIAALIWFGKKNKKSIVEYETETPFKTTIVKKTVATGKVTPLEEIEIKPQITGIIDKIMLLEGSKVKKGDLIATVRVVPNEQSLISARGRVDNAKIRLNNAEISYKRTKNLFDKGVIARTEFENVELTYNQAKQDLKNAQNDYLIIKRGSAGSGGSGGSANTNIIAQMSGTILEIPVKEGDQVIQSNNFNAGTTIASIADMNKMIFEGKVDESEVGKLIKGSDIEVSIGAIEGKKFPAKLNFIAPKGTEEGGAVQFKIKADVSLDDNFFIRAGYSANADIVLEKKDSVLSIKEGLLRFDKKTEAPYVEVKQEDGSFKKVTLKLGTSDGVNVEVLDGVTEEDQIKIWNKASKDVKKKEN</sequence>
<evidence type="ECO:0000259" key="4">
    <source>
        <dbReference type="Pfam" id="PF25917"/>
    </source>
</evidence>
<dbReference type="SUPFAM" id="SSF111369">
    <property type="entry name" value="HlyD-like secretion proteins"/>
    <property type="match status" value="1"/>
</dbReference>
<name>A0ABX7SYW1_9FLAO</name>
<proteinExistence type="inferred from homology"/>
<keyword evidence="3" id="KW-0472">Membrane</keyword>
<keyword evidence="6" id="KW-1185">Reference proteome</keyword>
<comment type="similarity">
    <text evidence="1">Belongs to the membrane fusion protein (MFP) (TC 8.A.1) family.</text>
</comment>
<organism evidence="5 6">
    <name type="scientific">Polaribacter batillariae</name>
    <dbReference type="NCBI Taxonomy" id="2808900"/>
    <lineage>
        <taxon>Bacteria</taxon>
        <taxon>Pseudomonadati</taxon>
        <taxon>Bacteroidota</taxon>
        <taxon>Flavobacteriia</taxon>
        <taxon>Flavobacteriales</taxon>
        <taxon>Flavobacteriaceae</taxon>
    </lineage>
</organism>
<reference evidence="5 6" key="1">
    <citation type="submission" date="2021-03" db="EMBL/GenBank/DDBJ databases">
        <title>Complete genome of Polaribacter_sp.G4M1.</title>
        <authorList>
            <person name="Jeong S.W."/>
            <person name="Bae J.W."/>
        </authorList>
    </citation>
    <scope>NUCLEOTIDE SEQUENCE [LARGE SCALE GENOMIC DNA]</scope>
    <source>
        <strain evidence="5 6">G4M1</strain>
    </source>
</reference>
<dbReference type="Gene3D" id="2.40.50.100">
    <property type="match status" value="1"/>
</dbReference>
<gene>
    <name evidence="5" type="ORF">JL193_01585</name>
</gene>
<dbReference type="PANTHER" id="PTHR30469:SF33">
    <property type="entry name" value="SLR1207 PROTEIN"/>
    <property type="match status" value="1"/>
</dbReference>
<evidence type="ECO:0000313" key="6">
    <source>
        <dbReference type="Proteomes" id="UP000663935"/>
    </source>
</evidence>
<evidence type="ECO:0000256" key="1">
    <source>
        <dbReference type="ARBA" id="ARBA00009477"/>
    </source>
</evidence>
<dbReference type="InterPro" id="IPR058625">
    <property type="entry name" value="MdtA-like_BSH"/>
</dbReference>
<dbReference type="NCBIfam" id="TIGR01730">
    <property type="entry name" value="RND_mfp"/>
    <property type="match status" value="1"/>
</dbReference>
<protein>
    <submittedName>
        <fullName evidence="5">Efflux RND transporter periplasmic adaptor subunit</fullName>
    </submittedName>
</protein>
<evidence type="ECO:0000313" key="5">
    <source>
        <dbReference type="EMBL" id="QTD38023.1"/>
    </source>
</evidence>
<dbReference type="Pfam" id="PF25917">
    <property type="entry name" value="BSH_RND"/>
    <property type="match status" value="1"/>
</dbReference>